<dbReference type="PANTHER" id="PTHR35309:SF4">
    <property type="entry name" value="TOCOPHEROL CYCLASE"/>
    <property type="match status" value="1"/>
</dbReference>
<dbReference type="SUPFAM" id="SSF159245">
    <property type="entry name" value="AttH-like"/>
    <property type="match status" value="1"/>
</dbReference>
<dbReference type="EMBL" id="HBGN01020473">
    <property type="protein sequence ID" value="CAD9333925.1"/>
    <property type="molecule type" value="Transcribed_RNA"/>
</dbReference>
<keyword evidence="1" id="KW-0732">Signal</keyword>
<dbReference type="AlphaFoldDB" id="A0A7S1ZBE7"/>
<sequence length="380" mass="42949">MPRVALVVAAIAILAGLLSQIPEQILRNTTLLIFNPDRFHGGDKTHRFFEGWYYKLVQENLGQPLSMAVVPGVFLAENQDSPESHAFLFVTVNGERQHYFRFSIDEFKYAAPDDDFFIQVGENKFTHDGISLNLYPRKGDDADLTLSGKVTFSSQSPWPVSFFNLGAMGPVGWMPNLECTHGILSFDHILHGSLSIDGHDIAMDGGRGYTEKDFGRDFPSLWIWLQTNSFQSNPGTSLFLSMARIPTPFFGYEFPGFTSAIWHQGQLIRFATYTGARFEDIRIDEGELYIAMKGLNGYRVELTVDRKVPHVMLYAPVNFTRMAPFVNEALHAKVHMRLFRNEELIVDDVGHYAGLEVHQNVEYLVDNMCGKEGASKFICL</sequence>
<feature type="signal peptide" evidence="1">
    <location>
        <begin position="1"/>
        <end position="20"/>
    </location>
</feature>
<protein>
    <recommendedName>
        <fullName evidence="3">AttH domain-containing protein</fullName>
    </recommendedName>
</protein>
<evidence type="ECO:0000256" key="1">
    <source>
        <dbReference type="SAM" id="SignalP"/>
    </source>
</evidence>
<dbReference type="PANTHER" id="PTHR35309">
    <property type="match status" value="1"/>
</dbReference>
<dbReference type="GO" id="GO:0009976">
    <property type="term" value="F:tocopherol cyclase activity"/>
    <property type="evidence" value="ECO:0007669"/>
    <property type="project" value="InterPro"/>
</dbReference>
<dbReference type="Pfam" id="PF14249">
    <property type="entry name" value="Tocopherol_cycl"/>
    <property type="match status" value="1"/>
</dbReference>
<accession>A0A7S1ZBE7</accession>
<feature type="chain" id="PRO_5031175990" description="AttH domain-containing protein" evidence="1">
    <location>
        <begin position="21"/>
        <end position="380"/>
    </location>
</feature>
<evidence type="ECO:0008006" key="3">
    <source>
        <dbReference type="Google" id="ProtNLM"/>
    </source>
</evidence>
<reference evidence="2" key="1">
    <citation type="submission" date="2021-01" db="EMBL/GenBank/DDBJ databases">
        <authorList>
            <person name="Corre E."/>
            <person name="Pelletier E."/>
            <person name="Niang G."/>
            <person name="Scheremetjew M."/>
            <person name="Finn R."/>
            <person name="Kale V."/>
            <person name="Holt S."/>
            <person name="Cochrane G."/>
            <person name="Meng A."/>
            <person name="Brown T."/>
            <person name="Cohen L."/>
        </authorList>
    </citation>
    <scope>NUCLEOTIDE SEQUENCE</scope>
    <source>
        <strain evidence="2">Pop2</strain>
    </source>
</reference>
<organism evidence="2">
    <name type="scientific">Ditylum brightwellii</name>
    <dbReference type="NCBI Taxonomy" id="49249"/>
    <lineage>
        <taxon>Eukaryota</taxon>
        <taxon>Sar</taxon>
        <taxon>Stramenopiles</taxon>
        <taxon>Ochrophyta</taxon>
        <taxon>Bacillariophyta</taxon>
        <taxon>Mediophyceae</taxon>
        <taxon>Lithodesmiophycidae</taxon>
        <taxon>Lithodesmiales</taxon>
        <taxon>Lithodesmiaceae</taxon>
        <taxon>Ditylum</taxon>
    </lineage>
</organism>
<proteinExistence type="predicted"/>
<gene>
    <name evidence="2" type="ORF">DBRI1063_LOCUS13045</name>
</gene>
<dbReference type="InterPro" id="IPR025893">
    <property type="entry name" value="Tocopherol_cyclase"/>
</dbReference>
<name>A0A7S1ZBE7_9STRA</name>
<evidence type="ECO:0000313" key="2">
    <source>
        <dbReference type="EMBL" id="CAD9333925.1"/>
    </source>
</evidence>